<proteinExistence type="inferred from homology"/>
<dbReference type="Pfam" id="PF00899">
    <property type="entry name" value="ThiF"/>
    <property type="match status" value="1"/>
</dbReference>
<comment type="similarity">
    <text evidence="2 4">Belongs to the ubiquitin-activating E1 family. ULA1 subfamily.</text>
</comment>
<sequence>MASIPPSGVPSSKEKKYDRQLRLWGANGQNRLEAAHIALVGATSTGCEILKNLVLPCVGEFTIIDDKTVEESDLGTNFFLDEASIGKSRAERTMALLAELNPDVKGNFINNNLHELLETQPELFDPSTTKFTHIVVVSPFLTSDLLRLPQSIPLCLVYSVGFVTSFRLALPTHCIVETHPDSLVDLRLLSPWPELLEYATKQSAGLDAPESEGGMSDHQHGHVPYVVLLLKYLEDWKQTHNGSHPISYKEKNEFKAFIQSHMRTNVPGGSEENYEEAVAAVLKHIREPELSSATKAIFADARCAEPPANGDSFWITANAVSQFYSSPSQGAGVLPLSGSFPDMKAESSVYVELQNLYRARAQRDASLVFANVQATLDRLSLPTDSITLDDVTNFCKHANFLKHIDYCPLSDAFSEKPAEGFKDAVKAAWENWDAEDGLVYDYVALRGWQMFLDTHGKPPGVEDDSVENDRDEVSSNAQAFLKSVGIEDTISGTRTEKVVKELVRAGGGELHVIAALVGGIAAQELVKIITKQYIPVNNTVMFDGGSSRSAVFQF</sequence>
<dbReference type="UniPathway" id="UPA00885"/>
<dbReference type="AlphaFoldDB" id="A0A4S2N4D2"/>
<dbReference type="PANTHER" id="PTHR10953:SF29">
    <property type="entry name" value="NEDD8-ACTIVATING ENZYME E1 REGULATORY SUBUNIT"/>
    <property type="match status" value="1"/>
</dbReference>
<dbReference type="Proteomes" id="UP000298138">
    <property type="component" value="Unassembled WGS sequence"/>
</dbReference>
<comment type="function">
    <text evidence="4">Regulatory subunit of the dimeric UBA3-ULA1 E1 enzyme.</text>
</comment>
<dbReference type="GO" id="GO:0005737">
    <property type="term" value="C:cytoplasm"/>
    <property type="evidence" value="ECO:0007669"/>
    <property type="project" value="TreeGrafter"/>
</dbReference>
<keyword evidence="3 4" id="KW-0833">Ubl conjugation pathway</keyword>
<keyword evidence="7" id="KW-1185">Reference proteome</keyword>
<dbReference type="InterPro" id="IPR030667">
    <property type="entry name" value="APP-BP1"/>
</dbReference>
<evidence type="ECO:0000256" key="4">
    <source>
        <dbReference type="PIRNR" id="PIRNR039099"/>
    </source>
</evidence>
<dbReference type="InterPro" id="IPR000594">
    <property type="entry name" value="ThiF_NAD_FAD-bd"/>
</dbReference>
<evidence type="ECO:0000259" key="5">
    <source>
        <dbReference type="Pfam" id="PF00899"/>
    </source>
</evidence>
<dbReference type="EMBL" id="ML220113">
    <property type="protein sequence ID" value="TGZ84017.1"/>
    <property type="molecule type" value="Genomic_DNA"/>
</dbReference>
<dbReference type="InParanoid" id="A0A4S2N4D2"/>
<dbReference type="OrthoDB" id="1708823at2759"/>
<reference evidence="6 7" key="1">
    <citation type="submission" date="2019-04" db="EMBL/GenBank/DDBJ databases">
        <title>Comparative genomics and transcriptomics to analyze fruiting body development in filamentous ascomycetes.</title>
        <authorList>
            <consortium name="DOE Joint Genome Institute"/>
            <person name="Lutkenhaus R."/>
            <person name="Traeger S."/>
            <person name="Breuer J."/>
            <person name="Kuo A."/>
            <person name="Lipzen A."/>
            <person name="Pangilinan J."/>
            <person name="Dilworth D."/>
            <person name="Sandor L."/>
            <person name="Poggeler S."/>
            <person name="Barry K."/>
            <person name="Grigoriev I.V."/>
            <person name="Nowrousian M."/>
        </authorList>
    </citation>
    <scope>NUCLEOTIDE SEQUENCE [LARGE SCALE GENOMIC DNA]</scope>
    <source>
        <strain evidence="6 7">CBS 389.68</strain>
    </source>
</reference>
<protein>
    <recommendedName>
        <fullName evidence="4">NEDD8-activating enzyme E1 regulatory subunit</fullName>
    </recommendedName>
</protein>
<dbReference type="STRING" id="341454.A0A4S2N4D2"/>
<accession>A0A4S2N4D2</accession>
<evidence type="ECO:0000256" key="2">
    <source>
        <dbReference type="ARBA" id="ARBA00006868"/>
    </source>
</evidence>
<dbReference type="GO" id="GO:0019781">
    <property type="term" value="F:NEDD8 activating enzyme activity"/>
    <property type="evidence" value="ECO:0007669"/>
    <property type="project" value="UniProtKB-UniRule"/>
</dbReference>
<dbReference type="InterPro" id="IPR045886">
    <property type="entry name" value="ThiF/MoeB/HesA"/>
</dbReference>
<gene>
    <name evidence="6" type="ORF">EX30DRAFT_369323</name>
</gene>
<dbReference type="PIRSF" id="PIRSF039099">
    <property type="entry name" value="APP-BP1"/>
    <property type="match status" value="1"/>
</dbReference>
<organism evidence="6 7">
    <name type="scientific">Ascodesmis nigricans</name>
    <dbReference type="NCBI Taxonomy" id="341454"/>
    <lineage>
        <taxon>Eukaryota</taxon>
        <taxon>Fungi</taxon>
        <taxon>Dikarya</taxon>
        <taxon>Ascomycota</taxon>
        <taxon>Pezizomycotina</taxon>
        <taxon>Pezizomycetes</taxon>
        <taxon>Pezizales</taxon>
        <taxon>Ascodesmidaceae</taxon>
        <taxon>Ascodesmis</taxon>
    </lineage>
</organism>
<dbReference type="PANTHER" id="PTHR10953">
    <property type="entry name" value="UBIQUITIN-ACTIVATING ENZYME E1"/>
    <property type="match status" value="1"/>
</dbReference>
<comment type="pathway">
    <text evidence="1 4">Protein modification; protein neddylation.</text>
</comment>
<feature type="domain" description="THIF-type NAD/FAD binding fold" evidence="5">
    <location>
        <begin position="17"/>
        <end position="115"/>
    </location>
</feature>
<dbReference type="GO" id="GO:0045116">
    <property type="term" value="P:protein neddylation"/>
    <property type="evidence" value="ECO:0007669"/>
    <property type="project" value="UniProtKB-UniRule"/>
</dbReference>
<evidence type="ECO:0000313" key="7">
    <source>
        <dbReference type="Proteomes" id="UP000298138"/>
    </source>
</evidence>
<evidence type="ECO:0000256" key="3">
    <source>
        <dbReference type="ARBA" id="ARBA00022786"/>
    </source>
</evidence>
<dbReference type="SUPFAM" id="SSF69572">
    <property type="entry name" value="Activating enzymes of the ubiquitin-like proteins"/>
    <property type="match status" value="1"/>
</dbReference>
<dbReference type="InterPro" id="IPR035985">
    <property type="entry name" value="Ubiquitin-activating_enz"/>
</dbReference>
<name>A0A4S2N4D2_9PEZI</name>
<evidence type="ECO:0000313" key="6">
    <source>
        <dbReference type="EMBL" id="TGZ84017.1"/>
    </source>
</evidence>
<dbReference type="Gene3D" id="3.40.50.720">
    <property type="entry name" value="NAD(P)-binding Rossmann-like Domain"/>
    <property type="match status" value="2"/>
</dbReference>
<evidence type="ECO:0000256" key="1">
    <source>
        <dbReference type="ARBA" id="ARBA00005032"/>
    </source>
</evidence>